<name>A0A5B9P4X4_9BACT</name>
<dbReference type="Gene3D" id="1.25.40.10">
    <property type="entry name" value="Tetratricopeptide repeat domain"/>
    <property type="match status" value="1"/>
</dbReference>
<keyword evidence="4" id="KW-0812">Transmembrane</keyword>
<accession>A0A5B9P4X4</accession>
<dbReference type="InterPro" id="IPR019734">
    <property type="entry name" value="TPR_rpt"/>
</dbReference>
<evidence type="ECO:0000313" key="5">
    <source>
        <dbReference type="EMBL" id="QEG20539.1"/>
    </source>
</evidence>
<dbReference type="Pfam" id="PF13432">
    <property type="entry name" value="TPR_16"/>
    <property type="match status" value="1"/>
</dbReference>
<dbReference type="STRING" id="980251.GCA_001642875_02428"/>
<protein>
    <submittedName>
        <fullName evidence="5">Tetratricopeptide repeat protein</fullName>
    </submittedName>
</protein>
<feature type="repeat" description="TPR" evidence="3">
    <location>
        <begin position="171"/>
        <end position="204"/>
    </location>
</feature>
<organism evidence="5 6">
    <name type="scientific">Mariniblastus fucicola</name>
    <dbReference type="NCBI Taxonomy" id="980251"/>
    <lineage>
        <taxon>Bacteria</taxon>
        <taxon>Pseudomonadati</taxon>
        <taxon>Planctomycetota</taxon>
        <taxon>Planctomycetia</taxon>
        <taxon>Pirellulales</taxon>
        <taxon>Pirellulaceae</taxon>
        <taxon>Mariniblastus</taxon>
    </lineage>
</organism>
<dbReference type="InterPro" id="IPR051685">
    <property type="entry name" value="Ycf3/AcsC/BcsC/TPR_MFPF"/>
</dbReference>
<feature type="transmembrane region" description="Helical" evidence="4">
    <location>
        <begin position="239"/>
        <end position="258"/>
    </location>
</feature>
<feature type="transmembrane region" description="Helical" evidence="4">
    <location>
        <begin position="313"/>
        <end position="332"/>
    </location>
</feature>
<dbReference type="Proteomes" id="UP000322214">
    <property type="component" value="Chromosome"/>
</dbReference>
<evidence type="ECO:0000256" key="4">
    <source>
        <dbReference type="SAM" id="Phobius"/>
    </source>
</evidence>
<keyword evidence="1" id="KW-0677">Repeat</keyword>
<feature type="repeat" description="TPR" evidence="3">
    <location>
        <begin position="69"/>
        <end position="102"/>
    </location>
</feature>
<keyword evidence="4" id="KW-1133">Transmembrane helix</keyword>
<keyword evidence="6" id="KW-1185">Reference proteome</keyword>
<evidence type="ECO:0000313" key="6">
    <source>
        <dbReference type="Proteomes" id="UP000322214"/>
    </source>
</evidence>
<dbReference type="PANTHER" id="PTHR44943:SF8">
    <property type="entry name" value="TPR REPEAT-CONTAINING PROTEIN MJ0263"/>
    <property type="match status" value="1"/>
</dbReference>
<gene>
    <name evidence="5" type="ORF">MFFC18_03880</name>
</gene>
<dbReference type="RefSeq" id="WP_075084849.1">
    <property type="nucleotide sequence ID" value="NZ_CP042912.1"/>
</dbReference>
<dbReference type="InterPro" id="IPR013105">
    <property type="entry name" value="TPR_2"/>
</dbReference>
<dbReference type="OrthoDB" id="267088at2"/>
<dbReference type="InterPro" id="IPR011990">
    <property type="entry name" value="TPR-like_helical_dom_sf"/>
</dbReference>
<dbReference type="SMART" id="SM00028">
    <property type="entry name" value="TPR"/>
    <property type="match status" value="6"/>
</dbReference>
<feature type="transmembrane region" description="Helical" evidence="4">
    <location>
        <begin position="395"/>
        <end position="416"/>
    </location>
</feature>
<feature type="transmembrane region" description="Helical" evidence="4">
    <location>
        <begin position="366"/>
        <end position="389"/>
    </location>
</feature>
<dbReference type="AlphaFoldDB" id="A0A5B9P4X4"/>
<feature type="repeat" description="TPR" evidence="3">
    <location>
        <begin position="35"/>
        <end position="68"/>
    </location>
</feature>
<dbReference type="SUPFAM" id="SSF48452">
    <property type="entry name" value="TPR-like"/>
    <property type="match status" value="1"/>
</dbReference>
<reference evidence="5 6" key="1">
    <citation type="submission" date="2019-08" db="EMBL/GenBank/DDBJ databases">
        <title>Deep-cultivation of Planctomycetes and their phenomic and genomic characterization uncovers novel biology.</title>
        <authorList>
            <person name="Wiegand S."/>
            <person name="Jogler M."/>
            <person name="Boedeker C."/>
            <person name="Pinto D."/>
            <person name="Vollmers J."/>
            <person name="Rivas-Marin E."/>
            <person name="Kohn T."/>
            <person name="Peeters S.H."/>
            <person name="Heuer A."/>
            <person name="Rast P."/>
            <person name="Oberbeckmann S."/>
            <person name="Bunk B."/>
            <person name="Jeske O."/>
            <person name="Meyerdierks A."/>
            <person name="Storesund J.E."/>
            <person name="Kallscheuer N."/>
            <person name="Luecker S."/>
            <person name="Lage O.M."/>
            <person name="Pohl T."/>
            <person name="Merkel B.J."/>
            <person name="Hornburger P."/>
            <person name="Mueller R.-W."/>
            <person name="Bruemmer F."/>
            <person name="Labrenz M."/>
            <person name="Spormann A.M."/>
            <person name="Op den Camp H."/>
            <person name="Overmann J."/>
            <person name="Amann R."/>
            <person name="Jetten M.S.M."/>
            <person name="Mascher T."/>
            <person name="Medema M.H."/>
            <person name="Devos D.P."/>
            <person name="Kaster A.-K."/>
            <person name="Ovreas L."/>
            <person name="Rohde M."/>
            <person name="Galperin M.Y."/>
            <person name="Jogler C."/>
        </authorList>
    </citation>
    <scope>NUCLEOTIDE SEQUENCE [LARGE SCALE GENOMIC DNA]</scope>
    <source>
        <strain evidence="5 6">FC18</strain>
    </source>
</reference>
<evidence type="ECO:0000256" key="3">
    <source>
        <dbReference type="PROSITE-ProRule" id="PRU00339"/>
    </source>
</evidence>
<feature type="transmembrane region" description="Helical" evidence="4">
    <location>
        <begin position="270"/>
        <end position="293"/>
    </location>
</feature>
<sequence>MDQHHQRAQLLINQNRFELAEQELGAILTKNPQDAVAHLLMSICYKHTKRYREATDSARQAISLQPENPRCHLILASVYLMRNRYDEAEASAMESLRLDPYDEDTCALMAQLKYSQKDWEASLQWAKKGLEIDPDEPSCQSLRTLALERLGRRDVAVATSKEALSRNPDDSYTHATHAWALLNNGDHKQAQESFREALRLDPTNDFAKQGMIQALNANHFLFRMMFKWYSFIGRMSDKLQWVIILGLFFGNRILNSLAESYPAIAPYVQPIVFLYLIFAITTWIANPVFNTILRFNRYGKYLLDDRQVMASNVMAAMAAFGLILGIVLALAFPEERLLNFMIGFGYALFMLMPIAATFNCEDGYPLIVMTVVTVTLGVWGLGAIGMMFVVPGLAVYMLIGFIYANIGSQFLGNYMASVEVQR</sequence>
<dbReference type="Pfam" id="PF07719">
    <property type="entry name" value="TPR_2"/>
    <property type="match status" value="1"/>
</dbReference>
<dbReference type="KEGG" id="mff:MFFC18_03880"/>
<feature type="transmembrane region" description="Helical" evidence="4">
    <location>
        <begin position="338"/>
        <end position="359"/>
    </location>
</feature>
<keyword evidence="2 3" id="KW-0802">TPR repeat</keyword>
<keyword evidence="4" id="KW-0472">Membrane</keyword>
<evidence type="ECO:0000256" key="1">
    <source>
        <dbReference type="ARBA" id="ARBA00022737"/>
    </source>
</evidence>
<evidence type="ECO:0000256" key="2">
    <source>
        <dbReference type="ARBA" id="ARBA00022803"/>
    </source>
</evidence>
<proteinExistence type="predicted"/>
<dbReference type="EMBL" id="CP042912">
    <property type="protein sequence ID" value="QEG20539.1"/>
    <property type="molecule type" value="Genomic_DNA"/>
</dbReference>
<dbReference type="PANTHER" id="PTHR44943">
    <property type="entry name" value="CELLULOSE SYNTHASE OPERON PROTEIN C"/>
    <property type="match status" value="1"/>
</dbReference>
<dbReference type="PROSITE" id="PS50005">
    <property type="entry name" value="TPR"/>
    <property type="match status" value="3"/>
</dbReference>